<organism evidence="1 2">
    <name type="scientific">Streptomyces rubellomurinus (strain ATCC 31215)</name>
    <dbReference type="NCBI Taxonomy" id="359131"/>
    <lineage>
        <taxon>Bacteria</taxon>
        <taxon>Bacillati</taxon>
        <taxon>Actinomycetota</taxon>
        <taxon>Actinomycetes</taxon>
        <taxon>Kitasatosporales</taxon>
        <taxon>Streptomycetaceae</taxon>
        <taxon>Streptomyces</taxon>
    </lineage>
</organism>
<evidence type="ECO:0000313" key="2">
    <source>
        <dbReference type="Proteomes" id="UP000033699"/>
    </source>
</evidence>
<keyword evidence="2" id="KW-1185">Reference proteome</keyword>
<name>A0A0F2TH32_STRR3</name>
<accession>A0A0F2TH32</accession>
<dbReference type="AlphaFoldDB" id="A0A0F2TH32"/>
<dbReference type="Proteomes" id="UP000033699">
    <property type="component" value="Unassembled WGS sequence"/>
</dbReference>
<dbReference type="PATRIC" id="fig|359131.3.peg.4159"/>
<dbReference type="RefSeq" id="WP_045697857.1">
    <property type="nucleotide sequence ID" value="NZ_JZKH01000033.1"/>
</dbReference>
<comment type="caution">
    <text evidence="1">The sequence shown here is derived from an EMBL/GenBank/DDBJ whole genome shotgun (WGS) entry which is preliminary data.</text>
</comment>
<dbReference type="OrthoDB" id="4336488at2"/>
<proteinExistence type="predicted"/>
<dbReference type="EMBL" id="JZKH01000033">
    <property type="protein sequence ID" value="KJS61007.1"/>
    <property type="molecule type" value="Genomic_DNA"/>
</dbReference>
<reference evidence="1 2" key="1">
    <citation type="submission" date="2015-02" db="EMBL/GenBank/DDBJ databases">
        <authorList>
            <person name="Ju K.-S."/>
            <person name="Doroghazi J.R."/>
            <person name="Metcalf W."/>
        </authorList>
    </citation>
    <scope>NUCLEOTIDE SEQUENCE [LARGE SCALE GENOMIC DNA]</scope>
    <source>
        <strain evidence="1 2">ATCC 31215</strain>
    </source>
</reference>
<evidence type="ECO:0000313" key="1">
    <source>
        <dbReference type="EMBL" id="KJS61007.1"/>
    </source>
</evidence>
<protein>
    <submittedName>
        <fullName evidence="1">Uncharacterized protein</fullName>
    </submittedName>
</protein>
<gene>
    <name evidence="1" type="ORF">VM95_17840</name>
</gene>
<sequence>MSASFASPASPASPACPARGCGTPVDLLNDANAAGRTWSCPGCGSWGVAWSASYLASQPFEDPLVLLGRNLRYREPDGGPAPAR</sequence>